<name>A0A1J1I9T1_9DIPT</name>
<dbReference type="AlphaFoldDB" id="A0A1J1I9T1"/>
<evidence type="ECO:0000313" key="1">
    <source>
        <dbReference type="EMBL" id="CRK97008.1"/>
    </source>
</evidence>
<proteinExistence type="predicted"/>
<dbReference type="Proteomes" id="UP000183832">
    <property type="component" value="Unassembled WGS sequence"/>
</dbReference>
<evidence type="ECO:0000313" key="2">
    <source>
        <dbReference type="Proteomes" id="UP000183832"/>
    </source>
</evidence>
<protein>
    <submittedName>
        <fullName evidence="1">CLUMA_CG010377, isoform A</fullName>
    </submittedName>
</protein>
<dbReference type="EMBL" id="CVRI01000045">
    <property type="protein sequence ID" value="CRK97008.1"/>
    <property type="molecule type" value="Genomic_DNA"/>
</dbReference>
<keyword evidence="2" id="KW-1185">Reference proteome</keyword>
<accession>A0A1J1I9T1</accession>
<sequence>MLSKKLRSLEVKVNLPTDDLFGWRFSLQIRFDTLQQICLDRMSLLGKSCEIFSMISDIMRV</sequence>
<organism evidence="1 2">
    <name type="scientific">Clunio marinus</name>
    <dbReference type="NCBI Taxonomy" id="568069"/>
    <lineage>
        <taxon>Eukaryota</taxon>
        <taxon>Metazoa</taxon>
        <taxon>Ecdysozoa</taxon>
        <taxon>Arthropoda</taxon>
        <taxon>Hexapoda</taxon>
        <taxon>Insecta</taxon>
        <taxon>Pterygota</taxon>
        <taxon>Neoptera</taxon>
        <taxon>Endopterygota</taxon>
        <taxon>Diptera</taxon>
        <taxon>Nematocera</taxon>
        <taxon>Chironomoidea</taxon>
        <taxon>Chironomidae</taxon>
        <taxon>Clunio</taxon>
    </lineage>
</organism>
<gene>
    <name evidence="1" type="ORF">CLUMA_CG010377</name>
</gene>
<reference evidence="1 2" key="1">
    <citation type="submission" date="2015-04" db="EMBL/GenBank/DDBJ databases">
        <authorList>
            <person name="Syromyatnikov M.Y."/>
            <person name="Popov V.N."/>
        </authorList>
    </citation>
    <scope>NUCLEOTIDE SEQUENCE [LARGE SCALE GENOMIC DNA]</scope>
</reference>